<feature type="region of interest" description="Disordered" evidence="2">
    <location>
        <begin position="166"/>
        <end position="193"/>
    </location>
</feature>
<keyword evidence="4" id="KW-1185">Reference proteome</keyword>
<dbReference type="AlphaFoldDB" id="A0A6A6QYE6"/>
<feature type="region of interest" description="Disordered" evidence="2">
    <location>
        <begin position="257"/>
        <end position="283"/>
    </location>
</feature>
<organism evidence="3 4">
    <name type="scientific">Lophium mytilinum</name>
    <dbReference type="NCBI Taxonomy" id="390894"/>
    <lineage>
        <taxon>Eukaryota</taxon>
        <taxon>Fungi</taxon>
        <taxon>Dikarya</taxon>
        <taxon>Ascomycota</taxon>
        <taxon>Pezizomycotina</taxon>
        <taxon>Dothideomycetes</taxon>
        <taxon>Pleosporomycetidae</taxon>
        <taxon>Mytilinidiales</taxon>
        <taxon>Mytilinidiaceae</taxon>
        <taxon>Lophium</taxon>
    </lineage>
</organism>
<feature type="compositionally biased region" description="Polar residues" evidence="2">
    <location>
        <begin position="558"/>
        <end position="568"/>
    </location>
</feature>
<dbReference type="Proteomes" id="UP000799750">
    <property type="component" value="Unassembled WGS sequence"/>
</dbReference>
<feature type="compositionally biased region" description="Polar residues" evidence="2">
    <location>
        <begin position="360"/>
        <end position="379"/>
    </location>
</feature>
<feature type="compositionally biased region" description="Pro residues" evidence="2">
    <location>
        <begin position="1"/>
        <end position="11"/>
    </location>
</feature>
<sequence length="568" mass="63661">MGLRQPTPPLFLPRTTPQDPQRCHRRPSRVPQLIGLLLLQATPHFHGGHCHSRYLRHYSRSGHESSLVLVRRDVRVMNWFKIRYCEMSLDQLQARLDAYERQHKRYLENGDHELIIAGSARCMLLQDAIKRVDGQGKRKRFDMINWRRPPWGQGLDPDYLSKMAMPSEQPWANPADARTDRSKSRSSILGSSLSGSKCLETGAKTRPTLNVSHRCANAASGFKDIALSPKWSPIYRPPTPTESMRARDEISRANRLLGSSPFLGPRIPEEGAHSRSGTDDSNYFDTETRALMDVVPTFERSPIFALQDITPAALPTSTEIVPTLEKSLVHVHEDIDPEPTPESSRAQRGSDRDPFRYDSMSPSSSSALQDITPNGQRSSGAFDPKSKSRFFDADAQSPSPPGQWAPELTRRKLKRLHLVTKPSESSQGDYSMSRDRESPPAVDIILSPEDSVDDGDSDSAKEERQMSSMPQHAYEDRKGKDPSRADHERRSRRKPQFLPLAPVMRGGHTTSSKKRLASSAFSPGKRAKTVEKELQEDLVDPESEPPIILPAEEEKANGSLSSGWPSES</sequence>
<proteinExistence type="predicted"/>
<gene>
    <name evidence="3" type="ORF">BU16DRAFT_525934</name>
</gene>
<evidence type="ECO:0000256" key="1">
    <source>
        <dbReference type="SAM" id="Coils"/>
    </source>
</evidence>
<accession>A0A6A6QYE6</accession>
<reference evidence="3" key="1">
    <citation type="journal article" date="2020" name="Stud. Mycol.">
        <title>101 Dothideomycetes genomes: a test case for predicting lifestyles and emergence of pathogens.</title>
        <authorList>
            <person name="Haridas S."/>
            <person name="Albert R."/>
            <person name="Binder M."/>
            <person name="Bloem J."/>
            <person name="Labutti K."/>
            <person name="Salamov A."/>
            <person name="Andreopoulos B."/>
            <person name="Baker S."/>
            <person name="Barry K."/>
            <person name="Bills G."/>
            <person name="Bluhm B."/>
            <person name="Cannon C."/>
            <person name="Castanera R."/>
            <person name="Culley D."/>
            <person name="Daum C."/>
            <person name="Ezra D."/>
            <person name="Gonzalez J."/>
            <person name="Henrissat B."/>
            <person name="Kuo A."/>
            <person name="Liang C."/>
            <person name="Lipzen A."/>
            <person name="Lutzoni F."/>
            <person name="Magnuson J."/>
            <person name="Mondo S."/>
            <person name="Nolan M."/>
            <person name="Ohm R."/>
            <person name="Pangilinan J."/>
            <person name="Park H.-J."/>
            <person name="Ramirez L."/>
            <person name="Alfaro M."/>
            <person name="Sun H."/>
            <person name="Tritt A."/>
            <person name="Yoshinaga Y."/>
            <person name="Zwiers L.-H."/>
            <person name="Turgeon B."/>
            <person name="Goodwin S."/>
            <person name="Spatafora J."/>
            <person name="Crous P."/>
            <person name="Grigoriev I."/>
        </authorList>
    </citation>
    <scope>NUCLEOTIDE SEQUENCE</scope>
    <source>
        <strain evidence="3">CBS 269.34</strain>
    </source>
</reference>
<feature type="non-terminal residue" evidence="3">
    <location>
        <position position="568"/>
    </location>
</feature>
<feature type="compositionally biased region" description="Basic and acidic residues" evidence="2">
    <location>
        <begin position="267"/>
        <end position="278"/>
    </location>
</feature>
<feature type="coiled-coil region" evidence="1">
    <location>
        <begin position="82"/>
        <end position="109"/>
    </location>
</feature>
<name>A0A6A6QYE6_9PEZI</name>
<feature type="compositionally biased region" description="Basic and acidic residues" evidence="2">
    <location>
        <begin position="473"/>
        <end position="489"/>
    </location>
</feature>
<keyword evidence="1" id="KW-0175">Coiled coil</keyword>
<protein>
    <submittedName>
        <fullName evidence="3">Uncharacterized protein</fullName>
    </submittedName>
</protein>
<feature type="region of interest" description="Disordered" evidence="2">
    <location>
        <begin position="1"/>
        <end position="25"/>
    </location>
</feature>
<feature type="region of interest" description="Disordered" evidence="2">
    <location>
        <begin position="334"/>
        <end position="568"/>
    </location>
</feature>
<evidence type="ECO:0000313" key="4">
    <source>
        <dbReference type="Proteomes" id="UP000799750"/>
    </source>
</evidence>
<evidence type="ECO:0000313" key="3">
    <source>
        <dbReference type="EMBL" id="KAF2496810.1"/>
    </source>
</evidence>
<dbReference type="EMBL" id="MU004187">
    <property type="protein sequence ID" value="KAF2496810.1"/>
    <property type="molecule type" value="Genomic_DNA"/>
</dbReference>
<dbReference type="OrthoDB" id="10397349at2759"/>
<evidence type="ECO:0000256" key="2">
    <source>
        <dbReference type="SAM" id="MobiDB-lite"/>
    </source>
</evidence>